<organism evidence="3">
    <name type="scientific">Sesamum latifolium</name>
    <dbReference type="NCBI Taxonomy" id="2727402"/>
    <lineage>
        <taxon>Eukaryota</taxon>
        <taxon>Viridiplantae</taxon>
        <taxon>Streptophyta</taxon>
        <taxon>Embryophyta</taxon>
        <taxon>Tracheophyta</taxon>
        <taxon>Spermatophyta</taxon>
        <taxon>Magnoliopsida</taxon>
        <taxon>eudicotyledons</taxon>
        <taxon>Gunneridae</taxon>
        <taxon>Pentapetalae</taxon>
        <taxon>asterids</taxon>
        <taxon>lamiids</taxon>
        <taxon>Lamiales</taxon>
        <taxon>Pedaliaceae</taxon>
        <taxon>Sesamum</taxon>
    </lineage>
</organism>
<evidence type="ECO:0000256" key="1">
    <source>
        <dbReference type="PROSITE-ProRule" id="PRU00047"/>
    </source>
</evidence>
<gene>
    <name evidence="3" type="ORF">Slati_3755200</name>
</gene>
<dbReference type="EMBL" id="JACGWN010000013">
    <property type="protein sequence ID" value="KAL0411655.1"/>
    <property type="molecule type" value="Genomic_DNA"/>
</dbReference>
<keyword evidence="1" id="KW-0479">Metal-binding</keyword>
<reference evidence="3" key="2">
    <citation type="journal article" date="2024" name="Plant">
        <title>Genomic evolution and insights into agronomic trait innovations of Sesamum species.</title>
        <authorList>
            <person name="Miao H."/>
            <person name="Wang L."/>
            <person name="Qu L."/>
            <person name="Liu H."/>
            <person name="Sun Y."/>
            <person name="Le M."/>
            <person name="Wang Q."/>
            <person name="Wei S."/>
            <person name="Zheng Y."/>
            <person name="Lin W."/>
            <person name="Duan Y."/>
            <person name="Cao H."/>
            <person name="Xiong S."/>
            <person name="Wang X."/>
            <person name="Wei L."/>
            <person name="Li C."/>
            <person name="Ma Q."/>
            <person name="Ju M."/>
            <person name="Zhao R."/>
            <person name="Li G."/>
            <person name="Mu C."/>
            <person name="Tian Q."/>
            <person name="Mei H."/>
            <person name="Zhang T."/>
            <person name="Gao T."/>
            <person name="Zhang H."/>
        </authorList>
    </citation>
    <scope>NUCLEOTIDE SEQUENCE</scope>
    <source>
        <strain evidence="3">KEN1</strain>
    </source>
</reference>
<proteinExistence type="predicted"/>
<dbReference type="AlphaFoldDB" id="A0AAW2U2X9"/>
<evidence type="ECO:0000259" key="2">
    <source>
        <dbReference type="PROSITE" id="PS50158"/>
    </source>
</evidence>
<dbReference type="InterPro" id="IPR001878">
    <property type="entry name" value="Znf_CCHC"/>
</dbReference>
<reference evidence="3" key="1">
    <citation type="submission" date="2020-06" db="EMBL/GenBank/DDBJ databases">
        <authorList>
            <person name="Li T."/>
            <person name="Hu X."/>
            <person name="Zhang T."/>
            <person name="Song X."/>
            <person name="Zhang H."/>
            <person name="Dai N."/>
            <person name="Sheng W."/>
            <person name="Hou X."/>
            <person name="Wei L."/>
        </authorList>
    </citation>
    <scope>NUCLEOTIDE SEQUENCE</scope>
    <source>
        <strain evidence="3">KEN1</strain>
        <tissue evidence="3">Leaf</tissue>
    </source>
</reference>
<keyword evidence="1" id="KW-0863">Zinc-finger</keyword>
<comment type="caution">
    <text evidence="3">The sequence shown here is derived from an EMBL/GenBank/DDBJ whole genome shotgun (WGS) entry which is preliminary data.</text>
</comment>
<dbReference type="PROSITE" id="PS50158">
    <property type="entry name" value="ZF_CCHC"/>
    <property type="match status" value="1"/>
</dbReference>
<dbReference type="PANTHER" id="PTHR34222">
    <property type="entry name" value="GAG_PRE-INTEGRS DOMAIN-CONTAINING PROTEIN"/>
    <property type="match status" value="1"/>
</dbReference>
<dbReference type="PANTHER" id="PTHR34222:SF28">
    <property type="entry name" value="CCHC-TYPE DOMAIN-CONTAINING PROTEIN"/>
    <property type="match status" value="1"/>
</dbReference>
<accession>A0AAW2U2X9</accession>
<keyword evidence="1" id="KW-0862">Zinc</keyword>
<dbReference type="GO" id="GO:0003676">
    <property type="term" value="F:nucleic acid binding"/>
    <property type="evidence" value="ECO:0007669"/>
    <property type="project" value="InterPro"/>
</dbReference>
<sequence>MNVIWEELSNYVKPPLCTCGKCTHNLASEWDKQIEVERVHQFLMGLDDDVYGTIRSNIIAQEPLPLLNRTYALIIQEERHQTLTRTRDVRTEAVSFVVQGPKSVPSGTPNNVCKNCGKSGHEINSCFKIIGYPEWWSTGRGKGSGRGRNTNSIGRGKGTNAVANAVQASAAIGASTTLTPQDKASLVSSLTDDQWATVLARANLQDKGTSKEKLSGQWILDPGGSHHMTGNKHLLMDLVDILPTPIGLRDVYKCGEKGLGDIGRQIAT</sequence>
<name>A0AAW2U2X9_9LAMI</name>
<evidence type="ECO:0000313" key="3">
    <source>
        <dbReference type="EMBL" id="KAL0411655.1"/>
    </source>
</evidence>
<dbReference type="GO" id="GO:0008270">
    <property type="term" value="F:zinc ion binding"/>
    <property type="evidence" value="ECO:0007669"/>
    <property type="project" value="UniProtKB-KW"/>
</dbReference>
<protein>
    <recommendedName>
        <fullName evidence="2">CCHC-type domain-containing protein</fullName>
    </recommendedName>
</protein>
<feature type="domain" description="CCHC-type" evidence="2">
    <location>
        <begin position="113"/>
        <end position="126"/>
    </location>
</feature>